<dbReference type="GO" id="GO:0005634">
    <property type="term" value="C:nucleus"/>
    <property type="evidence" value="ECO:0007669"/>
    <property type="project" value="UniProtKB-SubCell"/>
</dbReference>
<dbReference type="InterPro" id="IPR007219">
    <property type="entry name" value="XnlR_reg_dom"/>
</dbReference>
<evidence type="ECO:0000256" key="2">
    <source>
        <dbReference type="ARBA" id="ARBA00022723"/>
    </source>
</evidence>
<reference evidence="8 9" key="1">
    <citation type="journal article" date="2015" name="Fungal Genet. Biol.">
        <title>Evolution of novel wood decay mechanisms in Agaricales revealed by the genome sequences of Fistulina hepatica and Cylindrobasidium torrendii.</title>
        <authorList>
            <person name="Floudas D."/>
            <person name="Held B.W."/>
            <person name="Riley R."/>
            <person name="Nagy L.G."/>
            <person name="Koehler G."/>
            <person name="Ransdell A.S."/>
            <person name="Younus H."/>
            <person name="Chow J."/>
            <person name="Chiniquy J."/>
            <person name="Lipzen A."/>
            <person name="Tritt A."/>
            <person name="Sun H."/>
            <person name="Haridas S."/>
            <person name="LaButti K."/>
            <person name="Ohm R.A."/>
            <person name="Kues U."/>
            <person name="Blanchette R.A."/>
            <person name="Grigoriev I.V."/>
            <person name="Minto R.E."/>
            <person name="Hibbett D.S."/>
        </authorList>
    </citation>
    <scope>NUCLEOTIDE SEQUENCE [LARGE SCALE GENOMIC DNA]</scope>
    <source>
        <strain evidence="8 9">FP15055 ss-10</strain>
    </source>
</reference>
<dbReference type="CDD" id="cd12148">
    <property type="entry name" value="fungal_TF_MHR"/>
    <property type="match status" value="1"/>
</dbReference>
<dbReference type="GO" id="GO:0008270">
    <property type="term" value="F:zinc ion binding"/>
    <property type="evidence" value="ECO:0007669"/>
    <property type="project" value="InterPro"/>
</dbReference>
<dbReference type="GO" id="GO:0000981">
    <property type="term" value="F:DNA-binding transcription factor activity, RNA polymerase II-specific"/>
    <property type="evidence" value="ECO:0007669"/>
    <property type="project" value="InterPro"/>
</dbReference>
<feature type="region of interest" description="Disordered" evidence="6">
    <location>
        <begin position="75"/>
        <end position="148"/>
    </location>
</feature>
<gene>
    <name evidence="8" type="ORF">CYLTODRAFT_453520</name>
</gene>
<dbReference type="Gene3D" id="4.10.240.10">
    <property type="entry name" value="Zn(2)-C6 fungal-type DNA-binding domain"/>
    <property type="match status" value="1"/>
</dbReference>
<keyword evidence="4" id="KW-0804">Transcription</keyword>
<feature type="compositionally biased region" description="Low complexity" evidence="6">
    <location>
        <begin position="108"/>
        <end position="132"/>
    </location>
</feature>
<evidence type="ECO:0000256" key="4">
    <source>
        <dbReference type="ARBA" id="ARBA00023163"/>
    </source>
</evidence>
<dbReference type="GO" id="GO:0006351">
    <property type="term" value="P:DNA-templated transcription"/>
    <property type="evidence" value="ECO:0007669"/>
    <property type="project" value="InterPro"/>
</dbReference>
<keyword evidence="9" id="KW-1185">Reference proteome</keyword>
<proteinExistence type="predicted"/>
<keyword evidence="5" id="KW-0539">Nucleus</keyword>
<dbReference type="PANTHER" id="PTHR47338:SF29">
    <property type="entry name" value="ZN(2)-C6 FUNGAL-TYPE DOMAIN-CONTAINING PROTEIN"/>
    <property type="match status" value="1"/>
</dbReference>
<name>A0A0D7BE45_9AGAR</name>
<dbReference type="SMART" id="SM00906">
    <property type="entry name" value="Fungal_trans"/>
    <property type="match status" value="1"/>
</dbReference>
<keyword evidence="2" id="KW-0479">Metal-binding</keyword>
<dbReference type="Pfam" id="PF00172">
    <property type="entry name" value="Zn_clus"/>
    <property type="match status" value="1"/>
</dbReference>
<keyword evidence="3" id="KW-0805">Transcription regulation</keyword>
<dbReference type="CDD" id="cd00067">
    <property type="entry name" value="GAL4"/>
    <property type="match status" value="1"/>
</dbReference>
<dbReference type="STRING" id="1314674.A0A0D7BE45"/>
<evidence type="ECO:0000256" key="1">
    <source>
        <dbReference type="ARBA" id="ARBA00004123"/>
    </source>
</evidence>
<sequence length="588" mass="64804">MANKAAPATGGNSPQGSLQRGKACLRCRKRKMRCDGTKPACLQCVRAKKGDACEFDDGKGKTRTQILKETIHNLQRRVRELEDPESAASASKRTTGPQHETQHHRPLSFHQSESSSSSLGSPSSITFSGSHSPFPADSPPQPWMALPGTSQSPFGSEVFFDGSLPVTPTPTPFELAPILLDIFAPHRHQCGLELQMDELRDSLALPLEDQRHPSLMNAIYLWACFISRPQPLSEHEDYFLARALEAQQEGLRMADKITDVVRASCLLALYFLATGRVLEGGYHSSAAAALAMQMGLHMDVPIEPLGFTGGLDDLFAESKPLQTDIRRGERVLAFWQVYFVDRCWSVALRRPAVMPDGSSASHAVNLPWPQDLEDYASGYADSPSFQTVARFLSGDVGTGGFSMQSLKAKACTLFAHADILSRSWESGMNNPTSIREDIQRFEMTITRFLATLPSLQNLDPTVPTRRQMMITVHTLANTAAILLHQHISDEMGSSYTKCIRAANACMLTIKSLSQADFELLDPIVGSCWTVTADILLRQLDALEATWPPVNTADVCNELGTMLFAMNGFNSHFPILNLQISKLQERLER</sequence>
<protein>
    <recommendedName>
        <fullName evidence="7">Zn(2)-C6 fungal-type domain-containing protein</fullName>
    </recommendedName>
</protein>
<dbReference type="GO" id="GO:0003677">
    <property type="term" value="F:DNA binding"/>
    <property type="evidence" value="ECO:0007669"/>
    <property type="project" value="InterPro"/>
</dbReference>
<dbReference type="PROSITE" id="PS00463">
    <property type="entry name" value="ZN2_CY6_FUNGAL_1"/>
    <property type="match status" value="1"/>
</dbReference>
<dbReference type="InterPro" id="IPR050815">
    <property type="entry name" value="TF_fung"/>
</dbReference>
<evidence type="ECO:0000256" key="3">
    <source>
        <dbReference type="ARBA" id="ARBA00023015"/>
    </source>
</evidence>
<evidence type="ECO:0000313" key="9">
    <source>
        <dbReference type="Proteomes" id="UP000054007"/>
    </source>
</evidence>
<dbReference type="PANTHER" id="PTHR47338">
    <property type="entry name" value="ZN(II)2CYS6 TRANSCRIPTION FACTOR (EUROFUNG)-RELATED"/>
    <property type="match status" value="1"/>
</dbReference>
<dbReference type="AlphaFoldDB" id="A0A0D7BE45"/>
<dbReference type="Pfam" id="PF04082">
    <property type="entry name" value="Fungal_trans"/>
    <property type="match status" value="1"/>
</dbReference>
<dbReference type="InterPro" id="IPR001138">
    <property type="entry name" value="Zn2Cys6_DnaBD"/>
</dbReference>
<dbReference type="SUPFAM" id="SSF57701">
    <property type="entry name" value="Zn2/Cys6 DNA-binding domain"/>
    <property type="match status" value="1"/>
</dbReference>
<dbReference type="InterPro" id="IPR036864">
    <property type="entry name" value="Zn2-C6_fun-type_DNA-bd_sf"/>
</dbReference>
<feature type="compositionally biased region" description="Polar residues" evidence="6">
    <location>
        <begin position="88"/>
        <end position="99"/>
    </location>
</feature>
<organism evidence="8 9">
    <name type="scientific">Cylindrobasidium torrendii FP15055 ss-10</name>
    <dbReference type="NCBI Taxonomy" id="1314674"/>
    <lineage>
        <taxon>Eukaryota</taxon>
        <taxon>Fungi</taxon>
        <taxon>Dikarya</taxon>
        <taxon>Basidiomycota</taxon>
        <taxon>Agaricomycotina</taxon>
        <taxon>Agaricomycetes</taxon>
        <taxon>Agaricomycetidae</taxon>
        <taxon>Agaricales</taxon>
        <taxon>Marasmiineae</taxon>
        <taxon>Physalacriaceae</taxon>
        <taxon>Cylindrobasidium</taxon>
    </lineage>
</organism>
<evidence type="ECO:0000256" key="6">
    <source>
        <dbReference type="SAM" id="MobiDB-lite"/>
    </source>
</evidence>
<evidence type="ECO:0000313" key="8">
    <source>
        <dbReference type="EMBL" id="KIY68460.1"/>
    </source>
</evidence>
<dbReference type="Proteomes" id="UP000054007">
    <property type="component" value="Unassembled WGS sequence"/>
</dbReference>
<dbReference type="SMART" id="SM00066">
    <property type="entry name" value="GAL4"/>
    <property type="match status" value="1"/>
</dbReference>
<dbReference type="EMBL" id="KN880502">
    <property type="protein sequence ID" value="KIY68460.1"/>
    <property type="molecule type" value="Genomic_DNA"/>
</dbReference>
<evidence type="ECO:0000256" key="5">
    <source>
        <dbReference type="ARBA" id="ARBA00023242"/>
    </source>
</evidence>
<dbReference type="PROSITE" id="PS50048">
    <property type="entry name" value="ZN2_CY6_FUNGAL_2"/>
    <property type="match status" value="1"/>
</dbReference>
<comment type="subcellular location">
    <subcellularLocation>
        <location evidence="1">Nucleus</location>
    </subcellularLocation>
</comment>
<feature type="domain" description="Zn(2)-C6 fungal-type" evidence="7">
    <location>
        <begin position="23"/>
        <end position="55"/>
    </location>
</feature>
<evidence type="ECO:0000259" key="7">
    <source>
        <dbReference type="PROSITE" id="PS50048"/>
    </source>
</evidence>
<accession>A0A0D7BE45</accession>
<dbReference type="OrthoDB" id="2123952at2759"/>
<feature type="region of interest" description="Disordered" evidence="6">
    <location>
        <begin position="1"/>
        <end position="21"/>
    </location>
</feature>